<dbReference type="PANTHER" id="PTHR28219:SF1">
    <property type="entry name" value="UPF0642 PROTEIN YBL028C"/>
    <property type="match status" value="1"/>
</dbReference>
<gene>
    <name evidence="3" type="ORF">COEREDRAFT_89689</name>
</gene>
<dbReference type="InterPro" id="IPR019434">
    <property type="entry name" value="DUF2423"/>
</dbReference>
<dbReference type="AlphaFoldDB" id="A0A2G5B2U4"/>
<sequence length="120" mass="13371">MGKSIRSKSKIRNRNALRVTVFGPKEAERIQRLAAKQRVSTGSTADLMETDQIPLTTTEDTVDTSTSDVEMNTGEALSGKSTKSKKRGKHAKPRRGVVRNSKGRVQTRNAIKWVKNKTFK</sequence>
<reference evidence="3 4" key="1">
    <citation type="journal article" date="2015" name="Genome Biol. Evol.">
        <title>Phylogenomic analyses indicate that early fungi evolved digesting cell walls of algal ancestors of land plants.</title>
        <authorList>
            <person name="Chang Y."/>
            <person name="Wang S."/>
            <person name="Sekimoto S."/>
            <person name="Aerts A.L."/>
            <person name="Choi C."/>
            <person name="Clum A."/>
            <person name="LaButti K.M."/>
            <person name="Lindquist E.A."/>
            <person name="Yee Ngan C."/>
            <person name="Ohm R.A."/>
            <person name="Salamov A.A."/>
            <person name="Grigoriev I.V."/>
            <person name="Spatafora J.W."/>
            <person name="Berbee M.L."/>
        </authorList>
    </citation>
    <scope>NUCLEOTIDE SEQUENCE [LARGE SCALE GENOMIC DNA]</scope>
    <source>
        <strain evidence="3 4">NRRL 1564</strain>
    </source>
</reference>
<evidence type="ECO:0000259" key="2">
    <source>
        <dbReference type="Pfam" id="PF10338"/>
    </source>
</evidence>
<name>A0A2G5B2U4_COERN</name>
<feature type="region of interest" description="Disordered" evidence="1">
    <location>
        <begin position="37"/>
        <end position="108"/>
    </location>
</feature>
<accession>A0A2G5B2U4</accession>
<dbReference type="OrthoDB" id="4087970at2759"/>
<keyword evidence="4" id="KW-1185">Reference proteome</keyword>
<protein>
    <recommendedName>
        <fullName evidence="2">DUF2423 domain-containing protein</fullName>
    </recommendedName>
</protein>
<dbReference type="Pfam" id="PF10338">
    <property type="entry name" value="YBL028C_N"/>
    <property type="match status" value="1"/>
</dbReference>
<evidence type="ECO:0000256" key="1">
    <source>
        <dbReference type="SAM" id="MobiDB-lite"/>
    </source>
</evidence>
<feature type="compositionally biased region" description="Low complexity" evidence="1">
    <location>
        <begin position="56"/>
        <end position="70"/>
    </location>
</feature>
<dbReference type="EMBL" id="KZ303540">
    <property type="protein sequence ID" value="PIA13340.1"/>
    <property type="molecule type" value="Genomic_DNA"/>
</dbReference>
<proteinExistence type="predicted"/>
<dbReference type="GO" id="GO:0030687">
    <property type="term" value="C:preribosome, large subunit precursor"/>
    <property type="evidence" value="ECO:0007669"/>
    <property type="project" value="TreeGrafter"/>
</dbReference>
<evidence type="ECO:0000313" key="4">
    <source>
        <dbReference type="Proteomes" id="UP000242474"/>
    </source>
</evidence>
<feature type="compositionally biased region" description="Basic residues" evidence="1">
    <location>
        <begin position="82"/>
        <end position="97"/>
    </location>
</feature>
<evidence type="ECO:0000313" key="3">
    <source>
        <dbReference type="EMBL" id="PIA13340.1"/>
    </source>
</evidence>
<feature type="domain" description="DUF2423" evidence="2">
    <location>
        <begin position="1"/>
        <end position="37"/>
    </location>
</feature>
<organism evidence="3 4">
    <name type="scientific">Coemansia reversa (strain ATCC 12441 / NRRL 1564)</name>
    <dbReference type="NCBI Taxonomy" id="763665"/>
    <lineage>
        <taxon>Eukaryota</taxon>
        <taxon>Fungi</taxon>
        <taxon>Fungi incertae sedis</taxon>
        <taxon>Zoopagomycota</taxon>
        <taxon>Kickxellomycotina</taxon>
        <taxon>Kickxellomycetes</taxon>
        <taxon>Kickxellales</taxon>
        <taxon>Kickxellaceae</taxon>
        <taxon>Coemansia</taxon>
    </lineage>
</organism>
<dbReference type="Proteomes" id="UP000242474">
    <property type="component" value="Unassembled WGS sequence"/>
</dbReference>
<dbReference type="PANTHER" id="PTHR28219">
    <property type="entry name" value="UPF0642 PROTEIN YBL028C"/>
    <property type="match status" value="1"/>
</dbReference>